<name>A0A917EPI1_9BACI</name>
<dbReference type="EMBL" id="BMFK01000001">
    <property type="protein sequence ID" value="GGE67130.1"/>
    <property type="molecule type" value="Genomic_DNA"/>
</dbReference>
<dbReference type="GO" id="GO:0008360">
    <property type="term" value="P:regulation of cell shape"/>
    <property type="evidence" value="ECO:0007669"/>
    <property type="project" value="UniProtKB-UniRule"/>
</dbReference>
<evidence type="ECO:0000256" key="6">
    <source>
        <dbReference type="ARBA" id="ARBA00022984"/>
    </source>
</evidence>
<keyword evidence="6 9" id="KW-0573">Peptidoglycan synthesis</keyword>
<keyword evidence="11" id="KW-1133">Transmembrane helix</keyword>
<reference evidence="13" key="2">
    <citation type="submission" date="2020-09" db="EMBL/GenBank/DDBJ databases">
        <authorList>
            <person name="Sun Q."/>
            <person name="Zhou Y."/>
        </authorList>
    </citation>
    <scope>NUCLEOTIDE SEQUENCE</scope>
    <source>
        <strain evidence="13">CGMCC 1.12698</strain>
    </source>
</reference>
<dbReference type="GO" id="GO:0071972">
    <property type="term" value="F:peptidoglycan L,D-transpeptidase activity"/>
    <property type="evidence" value="ECO:0007669"/>
    <property type="project" value="TreeGrafter"/>
</dbReference>
<evidence type="ECO:0000256" key="8">
    <source>
        <dbReference type="ARBA" id="ARBA00060592"/>
    </source>
</evidence>
<comment type="caution">
    <text evidence="13">The sequence shown here is derived from an EMBL/GenBank/DDBJ whole genome shotgun (WGS) entry which is preliminary data.</text>
</comment>
<feature type="domain" description="L,D-TPase catalytic" evidence="12">
    <location>
        <begin position="128"/>
        <end position="252"/>
    </location>
</feature>
<dbReference type="CDD" id="cd16913">
    <property type="entry name" value="YkuD_like"/>
    <property type="match status" value="1"/>
</dbReference>
<keyword evidence="5 9" id="KW-0133">Cell shape</keyword>
<evidence type="ECO:0000313" key="13">
    <source>
        <dbReference type="EMBL" id="GGE67130.1"/>
    </source>
</evidence>
<sequence length="273" mass="30576">MEEEKLSRAQHRRKRKKVFIPILLLLTLIVGVVAFTAMSSQFTTYAAPKKAQTILYKEKNKQYDAQAVQSLAKNKQENIQPVAKNKQDETKNVQSVTKNKQDETKTAKPAAKNKQDDAKAVEGNVPQQLLIVSRKQNKLYFYENGKLARTFSVATGKSSTQTPDGVFPIVNKIKNRPYYTKNIPGGDPRNPLGDRWMGLDVNGTKGTTYAIHGNNNPAAIGRYTTLGCVRMHNKDIHWLFDRLQVGTKVIVTNSKEPIETVALAKGFKLYAAK</sequence>
<evidence type="ECO:0000256" key="3">
    <source>
        <dbReference type="ARBA" id="ARBA00022679"/>
    </source>
</evidence>
<dbReference type="PANTHER" id="PTHR30582">
    <property type="entry name" value="L,D-TRANSPEPTIDASE"/>
    <property type="match status" value="1"/>
</dbReference>
<comment type="pathway">
    <text evidence="1 9">Cell wall biogenesis; peptidoglycan biosynthesis.</text>
</comment>
<accession>A0A917EPI1</accession>
<keyword evidence="11" id="KW-0812">Transmembrane</keyword>
<feature type="active site" description="Nucleophile" evidence="9">
    <location>
        <position position="228"/>
    </location>
</feature>
<evidence type="ECO:0000256" key="1">
    <source>
        <dbReference type="ARBA" id="ARBA00004752"/>
    </source>
</evidence>
<dbReference type="FunFam" id="2.40.440.10:FF:000003">
    <property type="entry name" value="L,D-transpeptidase YciB"/>
    <property type="match status" value="1"/>
</dbReference>
<organism evidence="13 14">
    <name type="scientific">Priestia taiwanensis</name>
    <dbReference type="NCBI Taxonomy" id="1347902"/>
    <lineage>
        <taxon>Bacteria</taxon>
        <taxon>Bacillati</taxon>
        <taxon>Bacillota</taxon>
        <taxon>Bacilli</taxon>
        <taxon>Bacillales</taxon>
        <taxon>Bacillaceae</taxon>
        <taxon>Priestia</taxon>
    </lineage>
</organism>
<keyword evidence="4" id="KW-0378">Hydrolase</keyword>
<dbReference type="Proteomes" id="UP000605259">
    <property type="component" value="Unassembled WGS sequence"/>
</dbReference>
<comment type="pathway">
    <text evidence="8">Glycan biosynthesis.</text>
</comment>
<evidence type="ECO:0000256" key="9">
    <source>
        <dbReference type="PROSITE-ProRule" id="PRU01373"/>
    </source>
</evidence>
<gene>
    <name evidence="13" type="ORF">GCM10007140_16620</name>
</gene>
<dbReference type="SUPFAM" id="SSF141523">
    <property type="entry name" value="L,D-transpeptidase catalytic domain-like"/>
    <property type="match status" value="1"/>
</dbReference>
<protein>
    <recommendedName>
        <fullName evidence="12">L,D-TPase catalytic domain-containing protein</fullName>
    </recommendedName>
</protein>
<dbReference type="RefSeq" id="WP_229722176.1">
    <property type="nucleotide sequence ID" value="NZ_BMFK01000001.1"/>
</dbReference>
<keyword evidence="11" id="KW-0472">Membrane</keyword>
<dbReference type="InterPro" id="IPR050979">
    <property type="entry name" value="LD-transpeptidase"/>
</dbReference>
<evidence type="ECO:0000256" key="4">
    <source>
        <dbReference type="ARBA" id="ARBA00022801"/>
    </source>
</evidence>
<feature type="region of interest" description="Disordered" evidence="10">
    <location>
        <begin position="76"/>
        <end position="119"/>
    </location>
</feature>
<proteinExistence type="inferred from homology"/>
<dbReference type="PANTHER" id="PTHR30582:SF4">
    <property type="entry name" value="L,D-TRANSPEPTIDASE YQJB-RELATED"/>
    <property type="match status" value="1"/>
</dbReference>
<keyword evidence="14" id="KW-1185">Reference proteome</keyword>
<dbReference type="GO" id="GO:0071555">
    <property type="term" value="P:cell wall organization"/>
    <property type="evidence" value="ECO:0007669"/>
    <property type="project" value="UniProtKB-UniRule"/>
</dbReference>
<evidence type="ECO:0000256" key="10">
    <source>
        <dbReference type="SAM" id="MobiDB-lite"/>
    </source>
</evidence>
<evidence type="ECO:0000256" key="7">
    <source>
        <dbReference type="ARBA" id="ARBA00023316"/>
    </source>
</evidence>
<dbReference type="Pfam" id="PF03734">
    <property type="entry name" value="YkuD"/>
    <property type="match status" value="1"/>
</dbReference>
<feature type="active site" description="Proton donor/acceptor" evidence="9">
    <location>
        <position position="212"/>
    </location>
</feature>
<evidence type="ECO:0000256" key="11">
    <source>
        <dbReference type="SAM" id="Phobius"/>
    </source>
</evidence>
<evidence type="ECO:0000313" key="14">
    <source>
        <dbReference type="Proteomes" id="UP000605259"/>
    </source>
</evidence>
<dbReference type="AlphaFoldDB" id="A0A917EPI1"/>
<feature type="transmembrane region" description="Helical" evidence="11">
    <location>
        <begin position="18"/>
        <end position="38"/>
    </location>
</feature>
<dbReference type="InterPro" id="IPR005490">
    <property type="entry name" value="LD_TPept_cat_dom"/>
</dbReference>
<keyword evidence="3" id="KW-0808">Transferase</keyword>
<evidence type="ECO:0000256" key="2">
    <source>
        <dbReference type="ARBA" id="ARBA00005992"/>
    </source>
</evidence>
<comment type="similarity">
    <text evidence="2">Belongs to the YkuD family.</text>
</comment>
<evidence type="ECO:0000256" key="5">
    <source>
        <dbReference type="ARBA" id="ARBA00022960"/>
    </source>
</evidence>
<keyword evidence="7 9" id="KW-0961">Cell wall biogenesis/degradation</keyword>
<dbReference type="GO" id="GO:0016740">
    <property type="term" value="F:transferase activity"/>
    <property type="evidence" value="ECO:0007669"/>
    <property type="project" value="UniProtKB-KW"/>
</dbReference>
<dbReference type="GO" id="GO:0018104">
    <property type="term" value="P:peptidoglycan-protein cross-linking"/>
    <property type="evidence" value="ECO:0007669"/>
    <property type="project" value="TreeGrafter"/>
</dbReference>
<dbReference type="PROSITE" id="PS52029">
    <property type="entry name" value="LD_TPASE"/>
    <property type="match status" value="1"/>
</dbReference>
<dbReference type="GO" id="GO:0005576">
    <property type="term" value="C:extracellular region"/>
    <property type="evidence" value="ECO:0007669"/>
    <property type="project" value="TreeGrafter"/>
</dbReference>
<evidence type="ECO:0000259" key="12">
    <source>
        <dbReference type="PROSITE" id="PS52029"/>
    </source>
</evidence>
<dbReference type="Gene3D" id="2.40.440.10">
    <property type="entry name" value="L,D-transpeptidase catalytic domain-like"/>
    <property type="match status" value="1"/>
</dbReference>
<reference evidence="13" key="1">
    <citation type="journal article" date="2014" name="Int. J. Syst. Evol. Microbiol.">
        <title>Complete genome sequence of Corynebacterium casei LMG S-19264T (=DSM 44701T), isolated from a smear-ripened cheese.</title>
        <authorList>
            <consortium name="US DOE Joint Genome Institute (JGI-PGF)"/>
            <person name="Walter F."/>
            <person name="Albersmeier A."/>
            <person name="Kalinowski J."/>
            <person name="Ruckert C."/>
        </authorList>
    </citation>
    <scope>NUCLEOTIDE SEQUENCE</scope>
    <source>
        <strain evidence="13">CGMCC 1.12698</strain>
    </source>
</reference>
<dbReference type="InterPro" id="IPR038063">
    <property type="entry name" value="Transpep_catalytic_dom"/>
</dbReference>